<dbReference type="GO" id="GO:0022857">
    <property type="term" value="F:transmembrane transporter activity"/>
    <property type="evidence" value="ECO:0007669"/>
    <property type="project" value="InterPro"/>
</dbReference>
<dbReference type="InterPro" id="IPR058627">
    <property type="entry name" value="MdtA-like_C"/>
</dbReference>
<organism evidence="8 9">
    <name type="scientific">Novosphingobium fuchskuhlense</name>
    <dbReference type="NCBI Taxonomy" id="1117702"/>
    <lineage>
        <taxon>Bacteria</taxon>
        <taxon>Pseudomonadati</taxon>
        <taxon>Pseudomonadota</taxon>
        <taxon>Alphaproteobacteria</taxon>
        <taxon>Sphingomonadales</taxon>
        <taxon>Sphingomonadaceae</taxon>
        <taxon>Novosphingobium</taxon>
    </lineage>
</organism>
<dbReference type="SUPFAM" id="SSF111369">
    <property type="entry name" value="HlyD-like secretion proteins"/>
    <property type="match status" value="1"/>
</dbReference>
<evidence type="ECO:0000256" key="3">
    <source>
        <dbReference type="SAM" id="Coils"/>
    </source>
</evidence>
<dbReference type="Gene3D" id="2.40.30.170">
    <property type="match status" value="1"/>
</dbReference>
<dbReference type="GO" id="GO:0030313">
    <property type="term" value="C:cell envelope"/>
    <property type="evidence" value="ECO:0007669"/>
    <property type="project" value="UniProtKB-SubCell"/>
</dbReference>
<dbReference type="RefSeq" id="WP_067911695.1">
    <property type="nucleotide sequence ID" value="NZ_KQ954245.1"/>
</dbReference>
<comment type="subcellular location">
    <subcellularLocation>
        <location evidence="1">Cell envelope</location>
    </subcellularLocation>
</comment>
<dbReference type="InterPro" id="IPR006143">
    <property type="entry name" value="RND_pump_MFP"/>
</dbReference>
<dbReference type="InterPro" id="IPR058626">
    <property type="entry name" value="MdtA-like_b-barrel"/>
</dbReference>
<evidence type="ECO:0000313" key="8">
    <source>
        <dbReference type="EMBL" id="KUR70841.1"/>
    </source>
</evidence>
<evidence type="ECO:0000313" key="9">
    <source>
        <dbReference type="Proteomes" id="UP000058012"/>
    </source>
</evidence>
<dbReference type="Gene3D" id="1.10.287.470">
    <property type="entry name" value="Helix hairpin bin"/>
    <property type="match status" value="1"/>
</dbReference>
<comment type="caution">
    <text evidence="8">The sequence shown here is derived from an EMBL/GenBank/DDBJ whole genome shotgun (WGS) entry which is preliminary data.</text>
</comment>
<comment type="similarity">
    <text evidence="2">Belongs to the membrane fusion protein (MFP) (TC 8.A.1) family.</text>
</comment>
<dbReference type="Pfam" id="PF25967">
    <property type="entry name" value="RND-MFP_C"/>
    <property type="match status" value="1"/>
</dbReference>
<protein>
    <submittedName>
        <fullName evidence="8">Hemolysin secretion protein D</fullName>
    </submittedName>
</protein>
<dbReference type="GO" id="GO:0046677">
    <property type="term" value="P:response to antibiotic"/>
    <property type="evidence" value="ECO:0007669"/>
    <property type="project" value="TreeGrafter"/>
</dbReference>
<dbReference type="Proteomes" id="UP000058012">
    <property type="component" value="Unassembled WGS sequence"/>
</dbReference>
<feature type="coiled-coil region" evidence="3">
    <location>
        <begin position="92"/>
        <end position="119"/>
    </location>
</feature>
<feature type="domain" description="Multidrug resistance protein MdtA-like C-terminal permuted SH3" evidence="7">
    <location>
        <begin position="292"/>
        <end position="352"/>
    </location>
</feature>
<dbReference type="Pfam" id="PF25876">
    <property type="entry name" value="HH_MFP_RND"/>
    <property type="match status" value="1"/>
</dbReference>
<dbReference type="AlphaFoldDB" id="A0A117UTZ4"/>
<proteinExistence type="inferred from homology"/>
<dbReference type="Pfam" id="PF25944">
    <property type="entry name" value="Beta-barrel_RND"/>
    <property type="match status" value="1"/>
</dbReference>
<dbReference type="InterPro" id="IPR058624">
    <property type="entry name" value="MdtA-like_HH"/>
</dbReference>
<keyword evidence="9" id="KW-1185">Reference proteome</keyword>
<dbReference type="InterPro" id="IPR058625">
    <property type="entry name" value="MdtA-like_BSH"/>
</dbReference>
<reference evidence="8 9" key="1">
    <citation type="submission" date="2015-10" db="EMBL/GenBank/DDBJ databases">
        <title>Draft genome sequence of Novosphingobium fuchskuhlense DSM 25065 isolated from a surface water sample of the southwest basin of Lake Grosse Fuchskuhle.</title>
        <authorList>
            <person name="Ruckert C."/>
            <person name="Winkler A."/>
            <person name="Glaeser J."/>
            <person name="Grossart H.-P."/>
            <person name="Kalinowski J."/>
            <person name="Glaeser S."/>
        </authorList>
    </citation>
    <scope>NUCLEOTIDE SEQUENCE [LARGE SCALE GENOMIC DNA]</scope>
    <source>
        <strain evidence="8 9">FNE08-7</strain>
    </source>
</reference>
<evidence type="ECO:0000259" key="7">
    <source>
        <dbReference type="Pfam" id="PF25967"/>
    </source>
</evidence>
<dbReference type="Pfam" id="PF25917">
    <property type="entry name" value="BSH_RND"/>
    <property type="match status" value="1"/>
</dbReference>
<feature type="domain" description="Multidrug resistance protein MdtA-like beta-barrel" evidence="6">
    <location>
        <begin position="221"/>
        <end position="284"/>
    </location>
</feature>
<feature type="domain" description="Multidrug resistance protein MdtA-like barrel-sandwich hybrid" evidence="5">
    <location>
        <begin position="52"/>
        <end position="188"/>
    </location>
</feature>
<name>A0A117UTZ4_9SPHN</name>
<sequence length="391" mass="41944">MSLPLAGTLALAACAPAAPPPPPKPHVSVALPLQRKVVDWDDYVGRFEAVQDVEIRPRISGTVESVNFREGVEVARGQVLFTIDPRPYRAAAEQARADLAKAEALVTNARTELARAQKLVDAQAISREEFETKQAALRSAVAAAGAARANLEAKSLDLSFTTVRAPISGRVSDKRVSIGTYVAAGQTVLTRIVTVNPIRFAFEGAETFYLKYVRQAQSGERQSSRYAPNPVDIKLADETSYRWHGLMKFVDNAIDRNSGTIRAFAEVDNPTGFLVPGMFGRARLLGSGTYSALLVPDEAIVTDQTRRFVYVVGKDGKTVQRNVETGPLVEGLRVVKTGLAPTEKVILDGLARLQPGVDVDAKVITMKPRAAADSPASNAIKAPAAAEATAK</sequence>
<dbReference type="PANTHER" id="PTHR30158:SF10">
    <property type="entry name" value="CATION EFFLUX PUMP"/>
    <property type="match status" value="1"/>
</dbReference>
<dbReference type="Gene3D" id="2.40.420.20">
    <property type="match status" value="1"/>
</dbReference>
<dbReference type="EMBL" id="LLZS01000008">
    <property type="protein sequence ID" value="KUR70841.1"/>
    <property type="molecule type" value="Genomic_DNA"/>
</dbReference>
<evidence type="ECO:0000259" key="6">
    <source>
        <dbReference type="Pfam" id="PF25944"/>
    </source>
</evidence>
<evidence type="ECO:0000256" key="2">
    <source>
        <dbReference type="ARBA" id="ARBA00009477"/>
    </source>
</evidence>
<gene>
    <name evidence="8" type="ORF">AQZ52_13520</name>
</gene>
<dbReference type="GO" id="GO:0005886">
    <property type="term" value="C:plasma membrane"/>
    <property type="evidence" value="ECO:0007669"/>
    <property type="project" value="TreeGrafter"/>
</dbReference>
<feature type="domain" description="Multidrug resistance protein MdtA-like alpha-helical hairpin" evidence="4">
    <location>
        <begin position="93"/>
        <end position="161"/>
    </location>
</feature>
<evidence type="ECO:0000259" key="4">
    <source>
        <dbReference type="Pfam" id="PF25876"/>
    </source>
</evidence>
<dbReference type="NCBIfam" id="TIGR01730">
    <property type="entry name" value="RND_mfp"/>
    <property type="match status" value="1"/>
</dbReference>
<dbReference type="OrthoDB" id="9816569at2"/>
<dbReference type="Gene3D" id="2.40.50.100">
    <property type="match status" value="1"/>
</dbReference>
<dbReference type="FunFam" id="2.40.420.20:FF:000001">
    <property type="entry name" value="Efflux RND transporter periplasmic adaptor subunit"/>
    <property type="match status" value="1"/>
</dbReference>
<keyword evidence="3" id="KW-0175">Coiled coil</keyword>
<accession>A0A117UTZ4</accession>
<dbReference type="PANTHER" id="PTHR30158">
    <property type="entry name" value="ACRA/E-RELATED COMPONENT OF DRUG EFFLUX TRANSPORTER"/>
    <property type="match status" value="1"/>
</dbReference>
<evidence type="ECO:0000259" key="5">
    <source>
        <dbReference type="Pfam" id="PF25917"/>
    </source>
</evidence>
<dbReference type="STRING" id="1117702.AQZ52_13520"/>
<evidence type="ECO:0000256" key="1">
    <source>
        <dbReference type="ARBA" id="ARBA00004196"/>
    </source>
</evidence>